<feature type="transmembrane region" description="Helical" evidence="1">
    <location>
        <begin position="15"/>
        <end position="38"/>
    </location>
</feature>
<dbReference type="EMBL" id="BK059105">
    <property type="protein sequence ID" value="DAE31029.1"/>
    <property type="molecule type" value="Genomic_DNA"/>
</dbReference>
<sequence>MPDPFLKIGHPNVTIFVILDIFNIMYYLLICILQRILIYLKSIK</sequence>
<reference evidence="2" key="1">
    <citation type="journal article" date="2021" name="Proc. Natl. Acad. Sci. U.S.A.">
        <title>A Catalog of Tens of Thousands of Viruses from Human Metagenomes Reveals Hidden Associations with Chronic Diseases.</title>
        <authorList>
            <person name="Tisza M.J."/>
            <person name="Buck C.B."/>
        </authorList>
    </citation>
    <scope>NUCLEOTIDE SEQUENCE</scope>
    <source>
        <strain evidence="2">CtML55</strain>
    </source>
</reference>
<keyword evidence="1" id="KW-0472">Membrane</keyword>
<keyword evidence="1" id="KW-0812">Transmembrane</keyword>
<accession>A0A8S5RJ06</accession>
<evidence type="ECO:0000256" key="1">
    <source>
        <dbReference type="SAM" id="Phobius"/>
    </source>
</evidence>
<organism evidence="2">
    <name type="scientific">virus sp. ctML55</name>
    <dbReference type="NCBI Taxonomy" id="2827627"/>
    <lineage>
        <taxon>Viruses</taxon>
    </lineage>
</organism>
<evidence type="ECO:0000313" key="2">
    <source>
        <dbReference type="EMBL" id="DAE31029.1"/>
    </source>
</evidence>
<proteinExistence type="predicted"/>
<protein>
    <submittedName>
        <fullName evidence="2">Uncharacterized protein</fullName>
    </submittedName>
</protein>
<keyword evidence="1" id="KW-1133">Transmembrane helix</keyword>
<name>A0A8S5RJ06_9VIRU</name>